<accession>A0ACC7N267</accession>
<reference evidence="1" key="1">
    <citation type="submission" date="2024-11" db="EMBL/GenBank/DDBJ databases">
        <authorList>
            <person name="Lucas J.A."/>
        </authorList>
    </citation>
    <scope>NUCLEOTIDE SEQUENCE</scope>
    <source>
        <strain evidence="1">Z 8.8</strain>
    </source>
</reference>
<keyword evidence="2" id="KW-1185">Reference proteome</keyword>
<organism evidence="1 2">
    <name type="scientific">Pseudomonas neuropathica</name>
    <dbReference type="NCBI Taxonomy" id="2730425"/>
    <lineage>
        <taxon>Bacteria</taxon>
        <taxon>Pseudomonadati</taxon>
        <taxon>Pseudomonadota</taxon>
        <taxon>Gammaproteobacteria</taxon>
        <taxon>Pseudomonadales</taxon>
        <taxon>Pseudomonadaceae</taxon>
        <taxon>Pseudomonas</taxon>
    </lineage>
</organism>
<gene>
    <name evidence="1" type="ORF">ACJEBM_28770</name>
</gene>
<proteinExistence type="predicted"/>
<comment type="caution">
    <text evidence="1">The sequence shown here is derived from an EMBL/GenBank/DDBJ whole genome shotgun (WGS) entry which is preliminary data.</text>
</comment>
<dbReference type="Proteomes" id="UP001622950">
    <property type="component" value="Unassembled WGS sequence"/>
</dbReference>
<dbReference type="EMBL" id="JBJHQE010000093">
    <property type="protein sequence ID" value="MFK9084653.1"/>
    <property type="molecule type" value="Genomic_DNA"/>
</dbReference>
<sequence>MLRNTTTTREPGLLKPALLWLLLLAPLFFGTYGFATWFTTQRDDVGSLVFGWENHMPFWAWTIVPYWSIDLLYGLSLLLPDSRQELKRHALRLLTAQLIAVSCFLIWPLRFTFARPELDGVFGWLFDVLAGFDKPFNQAPSLHIALLVILWTCYHRHLQGLWRGLMHAWFILIGISVLTTYQHHFIDLPTGVLLGWLCVWLWPLEGPGPLQRARLPTGQKRWQLALYYLVGAAAFAVPAFSFGGIWLWLTWPASALLLVALNYAVLGAEGFQKGADGRLSPAARWLMAPYLAAAWLNSRLWTRNNPLPDQVIDDVWLGRIPTGRELKGSPFSAVFDLCAELSLDPGSVAYRTLPVLDLTTPTPLQCQQAALAIESLRQHGPLLVCCALGYSRSATAVAAWLLHTGRASSVAEAFLVIQRARPGIVLGLLHREALEPLATRLEKKGVH</sequence>
<evidence type="ECO:0000313" key="2">
    <source>
        <dbReference type="Proteomes" id="UP001622950"/>
    </source>
</evidence>
<evidence type="ECO:0000313" key="1">
    <source>
        <dbReference type="EMBL" id="MFK9084653.1"/>
    </source>
</evidence>
<name>A0ACC7N267_9PSED</name>
<protein>
    <submittedName>
        <fullName evidence="1">Phosphatase PAP2/dual specificity phosphatase family protein</fullName>
    </submittedName>
</protein>